<feature type="region of interest" description="Disordered" evidence="13">
    <location>
        <begin position="1300"/>
        <end position="1343"/>
    </location>
</feature>
<evidence type="ECO:0000256" key="9">
    <source>
        <dbReference type="ARBA" id="ARBA00023125"/>
    </source>
</evidence>
<feature type="compositionally biased region" description="Gly residues" evidence="13">
    <location>
        <begin position="1520"/>
        <end position="1535"/>
    </location>
</feature>
<dbReference type="InterPro" id="IPR043359">
    <property type="entry name" value="GLI-like"/>
</dbReference>
<keyword evidence="11" id="KW-0539">Nucleus</keyword>
<dbReference type="FunCoup" id="W5JTR8">
    <property type="interactions" value="86"/>
</dbReference>
<dbReference type="GO" id="GO:0000122">
    <property type="term" value="P:negative regulation of transcription by RNA polymerase II"/>
    <property type="evidence" value="ECO:0007669"/>
    <property type="project" value="UniProtKB-ARBA"/>
</dbReference>
<feature type="domain" description="C2H2-type" evidence="14">
    <location>
        <begin position="988"/>
        <end position="1015"/>
    </location>
</feature>
<comment type="subcellular location">
    <subcellularLocation>
        <location evidence="1">Nucleus</location>
    </subcellularLocation>
</comment>
<protein>
    <submittedName>
        <fullName evidence="15">Zinc finger protein GLI</fullName>
    </submittedName>
</protein>
<feature type="domain" description="C2H2-type" evidence="14">
    <location>
        <begin position="1077"/>
        <end position="1107"/>
    </location>
</feature>
<feature type="compositionally biased region" description="Pro residues" evidence="13">
    <location>
        <begin position="1302"/>
        <end position="1311"/>
    </location>
</feature>
<dbReference type="HOGENOM" id="CLU_001530_0_0_1"/>
<evidence type="ECO:0000256" key="12">
    <source>
        <dbReference type="PROSITE-ProRule" id="PRU00042"/>
    </source>
</evidence>
<feature type="region of interest" description="Disordered" evidence="13">
    <location>
        <begin position="1454"/>
        <end position="1484"/>
    </location>
</feature>
<feature type="compositionally biased region" description="Polar residues" evidence="13">
    <location>
        <begin position="1313"/>
        <end position="1324"/>
    </location>
</feature>
<dbReference type="Pfam" id="PF00096">
    <property type="entry name" value="zf-C2H2"/>
    <property type="match status" value="1"/>
</dbReference>
<keyword evidence="9" id="KW-0238">DNA-binding</keyword>
<feature type="region of interest" description="Disordered" evidence="13">
    <location>
        <begin position="1756"/>
        <end position="1807"/>
    </location>
</feature>
<feature type="domain" description="C2H2-type" evidence="14">
    <location>
        <begin position="950"/>
        <end position="982"/>
    </location>
</feature>
<dbReference type="GO" id="GO:0007367">
    <property type="term" value="P:segment polarity determination"/>
    <property type="evidence" value="ECO:0007669"/>
    <property type="project" value="UniProtKB-KW"/>
</dbReference>
<feature type="compositionally biased region" description="Low complexity" evidence="13">
    <location>
        <begin position="1784"/>
        <end position="1802"/>
    </location>
</feature>
<feature type="domain" description="C2H2-type" evidence="14">
    <location>
        <begin position="1016"/>
        <end position="1045"/>
    </location>
</feature>
<dbReference type="PROSITE" id="PS00028">
    <property type="entry name" value="ZINC_FINGER_C2H2_1"/>
    <property type="match status" value="4"/>
</dbReference>
<feature type="compositionally biased region" description="Polar residues" evidence="13">
    <location>
        <begin position="1399"/>
        <end position="1409"/>
    </location>
</feature>
<dbReference type="VEuPathDB" id="VectorBase:ADAC002075"/>
<keyword evidence="10" id="KW-0804">Transcription</keyword>
<dbReference type="SUPFAM" id="SSF57667">
    <property type="entry name" value="beta-beta-alpha zinc fingers"/>
    <property type="match status" value="4"/>
</dbReference>
<keyword evidence="5" id="KW-0677">Repeat</keyword>
<dbReference type="OMA" id="CAPASHG"/>
<feature type="compositionally biased region" description="Basic and acidic residues" evidence="13">
    <location>
        <begin position="420"/>
        <end position="438"/>
    </location>
</feature>
<dbReference type="PROSITE" id="PS50157">
    <property type="entry name" value="ZINC_FINGER_C2H2_2"/>
    <property type="match status" value="5"/>
</dbReference>
<keyword evidence="17" id="KW-1185">Reference proteome</keyword>
<feature type="compositionally biased region" description="Polar residues" evidence="13">
    <location>
        <begin position="1556"/>
        <end position="1576"/>
    </location>
</feature>
<accession>W5JTR8</accession>
<feature type="compositionally biased region" description="Polar residues" evidence="13">
    <location>
        <begin position="838"/>
        <end position="874"/>
    </location>
</feature>
<feature type="region of interest" description="Disordered" evidence="13">
    <location>
        <begin position="1514"/>
        <end position="1585"/>
    </location>
</feature>
<evidence type="ECO:0000313" key="15">
    <source>
        <dbReference type="EMBL" id="ETN66144.1"/>
    </source>
</evidence>
<dbReference type="InterPro" id="IPR013087">
    <property type="entry name" value="Znf_C2H2_type"/>
</dbReference>
<dbReference type="FunFam" id="3.30.160.60:FF:000048">
    <property type="entry name" value="GLI family zinc finger 3"/>
    <property type="match status" value="1"/>
</dbReference>
<dbReference type="InterPro" id="IPR036236">
    <property type="entry name" value="Znf_C2H2_sf"/>
</dbReference>
<feature type="compositionally biased region" description="Low complexity" evidence="13">
    <location>
        <begin position="558"/>
        <end position="573"/>
    </location>
</feature>
<dbReference type="GO" id="GO:0008270">
    <property type="term" value="F:zinc ion binding"/>
    <property type="evidence" value="ECO:0007669"/>
    <property type="project" value="UniProtKB-KW"/>
</dbReference>
<dbReference type="EMBL" id="ADMH02000515">
    <property type="protein sequence ID" value="ETN66144.1"/>
    <property type="molecule type" value="Genomic_DNA"/>
</dbReference>
<dbReference type="GO" id="GO:0000978">
    <property type="term" value="F:RNA polymerase II cis-regulatory region sequence-specific DNA binding"/>
    <property type="evidence" value="ECO:0007669"/>
    <property type="project" value="TreeGrafter"/>
</dbReference>
<feature type="compositionally biased region" description="Low complexity" evidence="13">
    <location>
        <begin position="1367"/>
        <end position="1398"/>
    </location>
</feature>
<feature type="region of interest" description="Disordered" evidence="13">
    <location>
        <begin position="540"/>
        <end position="609"/>
    </location>
</feature>
<feature type="compositionally biased region" description="Low complexity" evidence="13">
    <location>
        <begin position="1851"/>
        <end position="1879"/>
    </location>
</feature>
<dbReference type="GO" id="GO:0005634">
    <property type="term" value="C:nucleus"/>
    <property type="evidence" value="ECO:0007669"/>
    <property type="project" value="UniProtKB-SubCell"/>
</dbReference>
<evidence type="ECO:0000256" key="6">
    <source>
        <dbReference type="ARBA" id="ARBA00022771"/>
    </source>
</evidence>
<comment type="similarity">
    <text evidence="2">Belongs to the GLI C2H2-type zinc-finger protein family.</text>
</comment>
<feature type="compositionally biased region" description="Low complexity" evidence="13">
    <location>
        <begin position="762"/>
        <end position="782"/>
    </location>
</feature>
<evidence type="ECO:0000256" key="5">
    <source>
        <dbReference type="ARBA" id="ARBA00022737"/>
    </source>
</evidence>
<dbReference type="SMART" id="SM00355">
    <property type="entry name" value="ZnF_C2H2"/>
    <property type="match status" value="5"/>
</dbReference>
<feature type="compositionally biased region" description="Polar residues" evidence="13">
    <location>
        <begin position="1756"/>
        <end position="1779"/>
    </location>
</feature>
<dbReference type="FunFam" id="3.30.160.60:FF:000036">
    <property type="entry name" value="GLI family zinc finger 3"/>
    <property type="match status" value="1"/>
</dbReference>
<keyword evidence="7" id="KW-0862">Zinc</keyword>
<name>W5JTR8_ANODA</name>
<organism evidence="15">
    <name type="scientific">Anopheles darlingi</name>
    <name type="common">Mosquito</name>
    <dbReference type="NCBI Taxonomy" id="43151"/>
    <lineage>
        <taxon>Eukaryota</taxon>
        <taxon>Metazoa</taxon>
        <taxon>Ecdysozoa</taxon>
        <taxon>Arthropoda</taxon>
        <taxon>Hexapoda</taxon>
        <taxon>Insecta</taxon>
        <taxon>Pterygota</taxon>
        <taxon>Neoptera</taxon>
        <taxon>Endopterygota</taxon>
        <taxon>Diptera</taxon>
        <taxon>Nematocera</taxon>
        <taxon>Culicoidea</taxon>
        <taxon>Culicidae</taxon>
        <taxon>Anophelinae</taxon>
        <taxon>Anopheles</taxon>
    </lineage>
</organism>
<feature type="region of interest" description="Disordered" evidence="13">
    <location>
        <begin position="17"/>
        <end position="40"/>
    </location>
</feature>
<evidence type="ECO:0000256" key="4">
    <source>
        <dbReference type="ARBA" id="ARBA00022723"/>
    </source>
</evidence>
<keyword evidence="4" id="KW-0479">Metal-binding</keyword>
<dbReference type="GO" id="GO:0000981">
    <property type="term" value="F:DNA-binding transcription factor activity, RNA polymerase II-specific"/>
    <property type="evidence" value="ECO:0007669"/>
    <property type="project" value="TreeGrafter"/>
</dbReference>
<evidence type="ECO:0000313" key="17">
    <source>
        <dbReference type="Proteomes" id="UP000000673"/>
    </source>
</evidence>
<dbReference type="FunFam" id="3.30.160.60:FF:000068">
    <property type="entry name" value="GLI family zinc finger 3"/>
    <property type="match status" value="1"/>
</dbReference>
<feature type="domain" description="C2H2-type" evidence="14">
    <location>
        <begin position="1046"/>
        <end position="1076"/>
    </location>
</feature>
<reference evidence="16" key="4">
    <citation type="submission" date="2015-06" db="UniProtKB">
        <authorList>
            <consortium name="EnsemblMetazoa"/>
        </authorList>
    </citation>
    <scope>IDENTIFICATION</scope>
</reference>
<reference evidence="15" key="3">
    <citation type="journal article" date="2013" name="Nucleic Acids Res.">
        <title>The genome of Anopheles darlingi, the main neotropical malaria vector.</title>
        <authorList>
            <person name="Marinotti O."/>
            <person name="Cerqueira G.C."/>
            <person name="de Almeida L.G."/>
            <person name="Ferro M.I."/>
            <person name="Loreto E.L."/>
            <person name="Zaha A."/>
            <person name="Teixeira S.M."/>
            <person name="Wespiser A.R."/>
            <person name="Almeida E Silva A."/>
            <person name="Schlindwein A.D."/>
            <person name="Pacheco A.C."/>
            <person name="Silva A.L."/>
            <person name="Graveley B.R."/>
            <person name="Walenz B.P."/>
            <person name="Lima Bde A."/>
            <person name="Ribeiro C.A."/>
            <person name="Nunes-Silva C.G."/>
            <person name="de Carvalho C.R."/>
            <person name="Soares C.M."/>
            <person name="de Menezes C.B."/>
            <person name="Matiolli C."/>
            <person name="Caffrey D."/>
            <person name="Araujo D.A."/>
            <person name="de Oliveira D.M."/>
            <person name="Golenbock D."/>
            <person name="Grisard E.C."/>
            <person name="Fantinatti-Garboggini F."/>
            <person name="de Carvalho F.M."/>
            <person name="Barcellos F.G."/>
            <person name="Prosdocimi F."/>
            <person name="May G."/>
            <person name="Azevedo Junior G.M."/>
            <person name="Guimaraes G.M."/>
            <person name="Goldman G.H."/>
            <person name="Padilha I.Q."/>
            <person name="Batista Jda S."/>
            <person name="Ferro J.A."/>
            <person name="Ribeiro J.M."/>
            <person name="Fietto J.L."/>
            <person name="Dabbas K.M."/>
            <person name="Cerdeira L."/>
            <person name="Agnez-Lima L.F."/>
            <person name="Brocchi M."/>
            <person name="de Carvalho M.O."/>
            <person name="Teixeira Mde M."/>
            <person name="Diniz Maia Mde M."/>
            <person name="Goldman M.H."/>
            <person name="Cruz Schneider M.P."/>
            <person name="Felipe M.S."/>
            <person name="Hungria M."/>
            <person name="Nicolas M.F."/>
            <person name="Pereira M."/>
            <person name="Montes M.A."/>
            <person name="Cantao M.E."/>
            <person name="Vincentz M."/>
            <person name="Rafael M.S."/>
            <person name="Silverman N."/>
            <person name="Stoco P.H."/>
            <person name="Souza R.C."/>
            <person name="Vicentini R."/>
            <person name="Gazzinelli R.T."/>
            <person name="Neves Rde O."/>
            <person name="Silva R."/>
            <person name="Astolfi-Filho S."/>
            <person name="Maciel T.E."/>
            <person name="Urmenyi T.P."/>
            <person name="Tadei W.P."/>
            <person name="Camargo E.P."/>
            <person name="de Vasconcelos A.T."/>
        </authorList>
    </citation>
    <scope>NUCLEOTIDE SEQUENCE</scope>
</reference>
<dbReference type="Gene3D" id="3.30.160.60">
    <property type="entry name" value="Classic Zinc Finger"/>
    <property type="match status" value="5"/>
</dbReference>
<feature type="region of interest" description="Disordered" evidence="13">
    <location>
        <begin position="749"/>
        <end position="945"/>
    </location>
</feature>
<evidence type="ECO:0000256" key="1">
    <source>
        <dbReference type="ARBA" id="ARBA00004123"/>
    </source>
</evidence>
<evidence type="ECO:0000256" key="3">
    <source>
        <dbReference type="ARBA" id="ARBA00022716"/>
    </source>
</evidence>
<dbReference type="Pfam" id="PF23561">
    <property type="entry name" value="zf-C2H2_15"/>
    <property type="match status" value="1"/>
</dbReference>
<keyword evidence="6 12" id="KW-0863">Zinc-finger</keyword>
<dbReference type="FunFam" id="3.30.160.60:FF:000031">
    <property type="entry name" value="GLI family zinc finger 3"/>
    <property type="match status" value="1"/>
</dbReference>
<dbReference type="VEuPathDB" id="VectorBase:ADAR2_011894"/>
<evidence type="ECO:0000256" key="13">
    <source>
        <dbReference type="SAM" id="MobiDB-lite"/>
    </source>
</evidence>
<dbReference type="PANTHER" id="PTHR45718:SF4">
    <property type="entry name" value="TRANSCRIPTIONAL ACTIVATOR CUBITUS INTERRUPTUS"/>
    <property type="match status" value="1"/>
</dbReference>
<reference evidence="15" key="2">
    <citation type="submission" date="2010-05" db="EMBL/GenBank/DDBJ databases">
        <authorList>
            <person name="Almeida L.G."/>
            <person name="Nicolas M.F."/>
            <person name="Souza R.C."/>
            <person name="Vasconcelos A.T.R."/>
        </authorList>
    </citation>
    <scope>NUCLEOTIDE SEQUENCE</scope>
</reference>
<dbReference type="Proteomes" id="UP000000673">
    <property type="component" value="Unassembled WGS sequence"/>
</dbReference>
<proteinExistence type="inferred from homology"/>
<dbReference type="GO" id="GO:0140297">
    <property type="term" value="F:DNA-binding transcription factor binding"/>
    <property type="evidence" value="ECO:0007669"/>
    <property type="project" value="UniProtKB-ARBA"/>
</dbReference>
<dbReference type="STRING" id="43151.W5JTR8"/>
<feature type="region of interest" description="Disordered" evidence="13">
    <location>
        <begin position="1950"/>
        <end position="2000"/>
    </location>
</feature>
<feature type="compositionally biased region" description="Low complexity" evidence="13">
    <location>
        <begin position="1639"/>
        <end position="1671"/>
    </location>
</feature>
<dbReference type="eggNOG" id="KOG1721">
    <property type="taxonomic scope" value="Eukaryota"/>
</dbReference>
<feature type="compositionally biased region" description="Low complexity" evidence="13">
    <location>
        <begin position="585"/>
        <end position="601"/>
    </location>
</feature>
<evidence type="ECO:0000256" key="2">
    <source>
        <dbReference type="ARBA" id="ARBA00010831"/>
    </source>
</evidence>
<dbReference type="PANTHER" id="PTHR45718">
    <property type="entry name" value="TRANSCRIPTIONAL ACTIVATOR CUBITUS INTERRUPTUS"/>
    <property type="match status" value="1"/>
</dbReference>
<evidence type="ECO:0000259" key="14">
    <source>
        <dbReference type="PROSITE" id="PS50157"/>
    </source>
</evidence>
<evidence type="ECO:0000313" key="16">
    <source>
        <dbReference type="EnsemblMetazoa" id="ADAC002075-PA"/>
    </source>
</evidence>
<feature type="compositionally biased region" description="Gly residues" evidence="13">
    <location>
        <begin position="1188"/>
        <end position="1201"/>
    </location>
</feature>
<sequence>MAAAAAAAILHVPRNTPGKNFLSGAPETSRGQTHRSDREADRAFRSILSSRWRGRGYSPVAQVVIIEAGFAAAAARSSVNDNRFSISTLSAWSRGRPYSCRSSSTTGGEPGPCHCVGMKEAPLGPMKPVGCEPVPKATEKTLIPALMLRAMGTPITDRGPTDENVPPGGLLEFPDETPRSMCKAYLSPGSGPGGLRQFIEQDQHRGPRHVCQSHVDSQRVVIDHAVHHDVALAIGRALAGQMIAKAYTRFALRTLATTTTTNRLWSPISKRDNPAPWMMSDNCSRLAEVKSRQVILRFACSFAFEWTPVDFREHHRHMRDRPLGSASSASKAFLIDRCAHHHQATSASGPAGVVDVHGENPLNSSPIISARSSSSSSLACGGSGGGALDPRSLFPVPLIDREAADRPACSTREVCGAQQVEKRPTTTGPHEDGHEKTISRKRAVKKHLYNFARARTADLLFSWLLLLTLLATPMHQGAHSGLTNNANFAELQFLSARRAAVAAAMASAEAAQMNGGTTVLQSHPPATGAATVVPLTISPPATSGASLNGDGEPRSSSTGGATNGATTINGNNGPSPPVAGGGSSPGLPNGTAAAATTGPAASGCGVRTNDDQPTLSASLGLTPEYINARNAIADLHPASSLASADFHFSIDAASRLNSPRPGSIRASVSRKRALSSSPYSDSFDISSMIRYSPNSLASLVNASRSSSTSGSYGHLSASALGPAALGMHSAMAPHLQHLLRTSSFALHSLPGHHTPPTASMFSLHPGHPLHPGHSSMSSSSKPQQITDLSSKKHETPTSSSQVARVEADSATNAQQKKSRVKRESIPPHKASPPCGSAMITSNHHLSPTSTQGGPTNGTVSATSTTQNGGLNLSPSHPEHGARGGSDSNGPPMGGGGGGGMMSMVDCNGTMSGGDLMAGSGFGDGGSARDGRGSRADTTDPKDEPGDFIETNCHWRGCALEFNTQDELVKHINNDHIHANKKSFVCRWEDCSRDEKPFKAQYMLVVHMRRHTGEKPHKCTFEGCCKAYSRLENLKTHLRSHTGEKPYTCEYPGCSKAFSNASDRAKHQNRTHSNEKPYVCKAPGCTKRYTDPSSLRKHVKTVHGAEFYANKKHKGNNYGGGSGDGLGDDGEGSNHMFDSSPRSEDKTTSMSSPSIKSESDANSPSHPPISSPMSISALNAGLGEDFHEGGGGGGGGAGGAGGLATLDDPAWPYPDEDLEVADLPYVLRELVDLGGATGAATATMSVRNNPRNRFKNRINNKGALLGTSPLSNIPEMNSGNVMRNFGLGELNRKITDLKMEPGTTPPPQPMALPSPTTLITKNSQMEPGRTTLPQPPSSNGNATTTTTTMMMMNAYLNPAAAQNRRDSNNSTTSSSYYSMRSADISRRSSQASQQSTISTMRPTYYNSSSLYDPISPGSSRRSSSMSTATNGGQSLPPPPSSHLIATHLQRYSGNHAASTMGASGGGHPSGASGARHSIPNNMSSGSGAAGMGGYYGQQNNGAMAGHMLDRRMSEPVASGSHVGGNGVGGMSGGSMVGGMNSQYLNRRPMGGAMHSRPTVSNAPPSCTATSATINHTKPTPPATSKLHPNQEVVLDEMDEGEMVENKLVIPDEMLQYLNQVADMAGETAGNGSKPDNNPSPALAGMAGPNAAAGNNGSNPWNNTPQPNTGNGTNQLANFTQPQQASMLMSPQSQYSNDDCSLMSNVMSPQTPQHHQMMSPMMPENASAPLTPSATNNNGFAAAQPMQNIQPTPVQCSVTHNNGNGVQNFNRGPNYGLNNGAQCYAQHQQQQQQQQHQQQQQQQQPTNDLSRPIACSNLIGYYHRTDQSAHHCCLAMMMQGSLHINQPPTMAVGPSGQQQQQSQQMHQGQQHQQQQQPQSNQFKNPFSLNVASFANTGHHQRGDTLDAGAVCSNTNTEIQCGDISQSQMSPAIAAMAPVANATMHARQQQPLVSNPAGGMQQQQQQQQQSSAPVVAPTQPMESSLQTPPLPSSPTGFGDLAAAGAPPALPMSLTEDTGLGTITAAAAALANGGSSAAMGSESYQRTLEYVQNCQNWSESAADMVSSSTHPSSNLVINDMSTSLSSYFEEDRYLQMIQ</sequence>
<keyword evidence="3" id="KW-0217">Developmental protein</keyword>
<evidence type="ECO:0000256" key="11">
    <source>
        <dbReference type="ARBA" id="ARBA00023242"/>
    </source>
</evidence>
<dbReference type="InterPro" id="IPR056436">
    <property type="entry name" value="Znf-C2H2_ZIC1-5/GLI1-3-like"/>
</dbReference>
<feature type="region of interest" description="Disordered" evidence="13">
    <location>
        <begin position="410"/>
        <end position="438"/>
    </location>
</feature>
<feature type="compositionally biased region" description="Basic and acidic residues" evidence="13">
    <location>
        <begin position="926"/>
        <end position="944"/>
    </location>
</feature>
<evidence type="ECO:0000256" key="10">
    <source>
        <dbReference type="ARBA" id="ARBA00023163"/>
    </source>
</evidence>
<evidence type="ECO:0000256" key="8">
    <source>
        <dbReference type="ARBA" id="ARBA00023015"/>
    </source>
</evidence>
<feature type="compositionally biased region" description="Polar residues" evidence="13">
    <location>
        <begin position="1147"/>
        <end position="1161"/>
    </location>
</feature>
<feature type="region of interest" description="Disordered" evidence="13">
    <location>
        <begin position="1358"/>
        <end position="1442"/>
    </location>
</feature>
<feature type="compositionally biased region" description="Polar residues" evidence="13">
    <location>
        <begin position="1628"/>
        <end position="1638"/>
    </location>
</feature>
<gene>
    <name evidence="15" type="ORF">AND_002075</name>
</gene>
<feature type="region of interest" description="Disordered" evidence="13">
    <location>
        <begin position="1843"/>
        <end position="1881"/>
    </location>
</feature>
<feature type="region of interest" description="Disordered" evidence="13">
    <location>
        <begin position="1110"/>
        <end position="1202"/>
    </location>
</feature>
<keyword evidence="8" id="KW-0805">Transcription regulation</keyword>
<evidence type="ECO:0000256" key="7">
    <source>
        <dbReference type="ARBA" id="ARBA00022833"/>
    </source>
</evidence>
<dbReference type="FunFam" id="3.30.160.60:FF:000019">
    <property type="entry name" value="GLI family zinc finger 3"/>
    <property type="match status" value="1"/>
</dbReference>
<dbReference type="EnsemblMetazoa" id="ADAC002075-RA">
    <property type="protein sequence ID" value="ADAC002075-PA"/>
    <property type="gene ID" value="ADAC002075"/>
</dbReference>
<reference evidence="15 17" key="1">
    <citation type="journal article" date="2010" name="BMC Genomics">
        <title>Combination of measures distinguishes pre-miRNAs from other stem-loops in the genome of the newly sequenced Anopheles darlingi.</title>
        <authorList>
            <person name="Mendes N.D."/>
            <person name="Freitas A.T."/>
            <person name="Vasconcelos A.T."/>
            <person name="Sagot M.F."/>
        </authorList>
    </citation>
    <scope>NUCLEOTIDE SEQUENCE</scope>
</reference>
<feature type="region of interest" description="Disordered" evidence="13">
    <location>
        <begin position="1624"/>
        <end position="1671"/>
    </location>
</feature>
<keyword evidence="3" id="KW-0709">Segmentation polarity protein</keyword>
<feature type="compositionally biased region" description="Gly residues" evidence="13">
    <location>
        <begin position="891"/>
        <end position="900"/>
    </location>
</feature>